<evidence type="ECO:0000313" key="1">
    <source>
        <dbReference type="EMBL" id="GFS90251.1"/>
    </source>
</evidence>
<accession>A0A8X6N2A3</accession>
<keyword evidence="2" id="KW-1185">Reference proteome</keyword>
<organism evidence="1 2">
    <name type="scientific">Nephila pilipes</name>
    <name type="common">Giant wood spider</name>
    <name type="synonym">Nephila maculata</name>
    <dbReference type="NCBI Taxonomy" id="299642"/>
    <lineage>
        <taxon>Eukaryota</taxon>
        <taxon>Metazoa</taxon>
        <taxon>Ecdysozoa</taxon>
        <taxon>Arthropoda</taxon>
        <taxon>Chelicerata</taxon>
        <taxon>Arachnida</taxon>
        <taxon>Araneae</taxon>
        <taxon>Araneomorphae</taxon>
        <taxon>Entelegynae</taxon>
        <taxon>Araneoidea</taxon>
        <taxon>Nephilidae</taxon>
        <taxon>Nephila</taxon>
    </lineage>
</organism>
<protein>
    <submittedName>
        <fullName evidence="1">Uncharacterized protein</fullName>
    </submittedName>
</protein>
<sequence length="81" mass="9552">MGVRLRPTESDTVSCIWTTGFVIQGDVLFQRCFSCQKYTNFLELDFLQLDFLELDFLELDFLELDFLELDYQLSVLRPSLT</sequence>
<comment type="caution">
    <text evidence="1">The sequence shown here is derived from an EMBL/GenBank/DDBJ whole genome shotgun (WGS) entry which is preliminary data.</text>
</comment>
<name>A0A8X6N2A3_NEPPI</name>
<dbReference type="Proteomes" id="UP000887013">
    <property type="component" value="Unassembled WGS sequence"/>
</dbReference>
<dbReference type="AlphaFoldDB" id="A0A8X6N2A3"/>
<reference evidence="1" key="1">
    <citation type="submission" date="2020-08" db="EMBL/GenBank/DDBJ databases">
        <title>Multicomponent nature underlies the extraordinary mechanical properties of spider dragline silk.</title>
        <authorList>
            <person name="Kono N."/>
            <person name="Nakamura H."/>
            <person name="Mori M."/>
            <person name="Yoshida Y."/>
            <person name="Ohtoshi R."/>
            <person name="Malay A.D."/>
            <person name="Moran D.A.P."/>
            <person name="Tomita M."/>
            <person name="Numata K."/>
            <person name="Arakawa K."/>
        </authorList>
    </citation>
    <scope>NUCLEOTIDE SEQUENCE</scope>
</reference>
<evidence type="ECO:0000313" key="2">
    <source>
        <dbReference type="Proteomes" id="UP000887013"/>
    </source>
</evidence>
<gene>
    <name evidence="1" type="ORF">NPIL_219611</name>
</gene>
<dbReference type="EMBL" id="BMAW01004647">
    <property type="protein sequence ID" value="GFS90251.1"/>
    <property type="molecule type" value="Genomic_DNA"/>
</dbReference>
<proteinExistence type="predicted"/>